<proteinExistence type="predicted"/>
<dbReference type="EMBL" id="LR593887">
    <property type="protein sequence ID" value="VTS04838.1"/>
    <property type="molecule type" value="Genomic_DNA"/>
</dbReference>
<dbReference type="InParanoid" id="A0A6C2YRY2"/>
<reference evidence="1" key="1">
    <citation type="submission" date="2019-04" db="EMBL/GenBank/DDBJ databases">
        <authorList>
            <consortium name="Science for Life Laboratories"/>
        </authorList>
    </citation>
    <scope>NUCLEOTIDE SEQUENCE</scope>
    <source>
        <strain evidence="1">MBLW1</strain>
    </source>
</reference>
<dbReference type="Proteomes" id="UP000464378">
    <property type="component" value="Chromosome"/>
</dbReference>
<organism evidence="1">
    <name type="scientific">Tuwongella immobilis</name>
    <dbReference type="NCBI Taxonomy" id="692036"/>
    <lineage>
        <taxon>Bacteria</taxon>
        <taxon>Pseudomonadati</taxon>
        <taxon>Planctomycetota</taxon>
        <taxon>Planctomycetia</taxon>
        <taxon>Gemmatales</taxon>
        <taxon>Gemmataceae</taxon>
        <taxon>Tuwongella</taxon>
    </lineage>
</organism>
<evidence type="ECO:0000313" key="2">
    <source>
        <dbReference type="Proteomes" id="UP000464378"/>
    </source>
</evidence>
<dbReference type="KEGG" id="tim:GMBLW1_02250"/>
<sequence length="94" mass="10523">MNLFPVFANANTGRQATFEKMVKDAIGTKDVCVVIRLDYSDSDTVFPARPTSIHYAVYIDGVESKLEYTNDFAADAYSPVSVTGRKNFCRKLPY</sequence>
<evidence type="ECO:0000313" key="1">
    <source>
        <dbReference type="EMBL" id="VIP03735.1"/>
    </source>
</evidence>
<gene>
    <name evidence="1" type="ORF">GMBLW1_02250</name>
</gene>
<name>A0A6C2YRY2_9BACT</name>
<dbReference type="EMBL" id="LR586016">
    <property type="protein sequence ID" value="VIP03735.1"/>
    <property type="molecule type" value="Genomic_DNA"/>
</dbReference>
<keyword evidence="2" id="KW-1185">Reference proteome</keyword>
<protein>
    <submittedName>
        <fullName evidence="1">Uncharacterized protein</fullName>
    </submittedName>
</protein>
<dbReference type="AlphaFoldDB" id="A0A6C2YRY2"/>
<accession>A0A6C2YRY2</accession>